<gene>
    <name evidence="1" type="ORF">METZ01_LOCUS390715</name>
</gene>
<sequence>MIYKPPIKDLKQKLKSEGFCFLPKIFNSNRTNAARNGLSDVIQGKYETGKPPEARFWEIDDDPKNIIKIDKPHFSNQKVWDLITDKNFGKWLANVTEAKRIQVWHSQVVWKPPGGGQKGNAGWHRDSQYWPFWIPEGVFTAWIALSDVNPESGPVRYIQGSNQWNNIAGLDFFDKNISEQYKILQDAQSDYKVINATIRKGQVSIHSSLTYHSSMQNTSQSPRVGMVVHFCTDYAKRIPVNGELSRYLNCLEDTAICPIIY</sequence>
<dbReference type="GO" id="GO:0046872">
    <property type="term" value="F:metal ion binding"/>
    <property type="evidence" value="ECO:0007669"/>
    <property type="project" value="UniProtKB-ARBA"/>
</dbReference>
<dbReference type="GO" id="GO:0016491">
    <property type="term" value="F:oxidoreductase activity"/>
    <property type="evidence" value="ECO:0007669"/>
    <property type="project" value="UniProtKB-ARBA"/>
</dbReference>
<evidence type="ECO:0008006" key="2">
    <source>
        <dbReference type="Google" id="ProtNLM"/>
    </source>
</evidence>
<dbReference type="InterPro" id="IPR008775">
    <property type="entry name" value="Phytyl_CoA_dOase-like"/>
</dbReference>
<protein>
    <recommendedName>
        <fullName evidence="2">Phytanoyl-CoA dioxygenase</fullName>
    </recommendedName>
</protein>
<dbReference type="PANTHER" id="PTHR20883">
    <property type="entry name" value="PHYTANOYL-COA DIOXYGENASE DOMAIN CONTAINING 1"/>
    <property type="match status" value="1"/>
</dbReference>
<dbReference type="Pfam" id="PF05721">
    <property type="entry name" value="PhyH"/>
    <property type="match status" value="1"/>
</dbReference>
<dbReference type="Gene3D" id="2.60.120.620">
    <property type="entry name" value="q2cbj1_9rhob like domain"/>
    <property type="match status" value="1"/>
</dbReference>
<dbReference type="SUPFAM" id="SSF51197">
    <property type="entry name" value="Clavaminate synthase-like"/>
    <property type="match status" value="1"/>
</dbReference>
<feature type="non-terminal residue" evidence="1">
    <location>
        <position position="261"/>
    </location>
</feature>
<dbReference type="EMBL" id="UINC01146879">
    <property type="protein sequence ID" value="SVD37861.1"/>
    <property type="molecule type" value="Genomic_DNA"/>
</dbReference>
<dbReference type="PANTHER" id="PTHR20883:SF48">
    <property type="entry name" value="ECTOINE DIOXYGENASE"/>
    <property type="match status" value="1"/>
</dbReference>
<dbReference type="AlphaFoldDB" id="A0A382UW13"/>
<organism evidence="1">
    <name type="scientific">marine metagenome</name>
    <dbReference type="NCBI Taxonomy" id="408172"/>
    <lineage>
        <taxon>unclassified sequences</taxon>
        <taxon>metagenomes</taxon>
        <taxon>ecological metagenomes</taxon>
    </lineage>
</organism>
<accession>A0A382UW13</accession>
<reference evidence="1" key="1">
    <citation type="submission" date="2018-05" db="EMBL/GenBank/DDBJ databases">
        <authorList>
            <person name="Lanie J.A."/>
            <person name="Ng W.-L."/>
            <person name="Kazmierczak K.M."/>
            <person name="Andrzejewski T.M."/>
            <person name="Davidsen T.M."/>
            <person name="Wayne K.J."/>
            <person name="Tettelin H."/>
            <person name="Glass J.I."/>
            <person name="Rusch D."/>
            <person name="Podicherti R."/>
            <person name="Tsui H.-C.T."/>
            <person name="Winkler M.E."/>
        </authorList>
    </citation>
    <scope>NUCLEOTIDE SEQUENCE</scope>
</reference>
<name>A0A382UW13_9ZZZZ</name>
<evidence type="ECO:0000313" key="1">
    <source>
        <dbReference type="EMBL" id="SVD37861.1"/>
    </source>
</evidence>
<proteinExistence type="predicted"/>